<feature type="compositionally biased region" description="Acidic residues" evidence="1">
    <location>
        <begin position="37"/>
        <end position="51"/>
    </location>
</feature>
<evidence type="ECO:0000313" key="2">
    <source>
        <dbReference type="EMBL" id="GAL74138.1"/>
    </source>
</evidence>
<dbReference type="AlphaFoldDB" id="A0A090WD55"/>
<name>A0A090WD55_NONUL</name>
<comment type="caution">
    <text evidence="2">The sequence shown here is derived from an EMBL/GenBank/DDBJ whole genome shotgun (WGS) entry which is preliminary data.</text>
</comment>
<proteinExistence type="predicted"/>
<reference evidence="2 3" key="1">
    <citation type="journal article" date="2014" name="Genome Announc.">
        <title>Draft Genome Sequences of Marine Flavobacterium Nonlabens Strains NR17, NR24, NR27, NR32, NR33, and Ara13.</title>
        <authorList>
            <person name="Nakanishi M."/>
            <person name="Meirelles P."/>
            <person name="Suzuki R."/>
            <person name="Takatani N."/>
            <person name="Mino S."/>
            <person name="Suda W."/>
            <person name="Oshima K."/>
            <person name="Hattori M."/>
            <person name="Ohkuma M."/>
            <person name="Hosokawa M."/>
            <person name="Miyashita K."/>
            <person name="Thompson F.L."/>
            <person name="Niwa A."/>
            <person name="Sawabe T."/>
            <person name="Sawabe T."/>
        </authorList>
    </citation>
    <scope>NUCLEOTIDE SEQUENCE [LARGE SCALE GENOMIC DNA]</scope>
    <source>
        <strain evidence="3">JCM19275</strain>
    </source>
</reference>
<protein>
    <submittedName>
        <fullName evidence="2">Monofunctional biosynthetic peptidoglycan transglycosylase</fullName>
    </submittedName>
</protein>
<sequence>MKAVYADENLDISKANFNEPENLSIIVDCDEYKNGDEGLEDEDDAGDELGM</sequence>
<gene>
    <name evidence="2" type="ORF">JCM19275_2985</name>
</gene>
<organism evidence="2 3">
    <name type="scientific">Nonlabens ulvanivorans</name>
    <name type="common">Persicivirga ulvanivorans</name>
    <dbReference type="NCBI Taxonomy" id="906888"/>
    <lineage>
        <taxon>Bacteria</taxon>
        <taxon>Pseudomonadati</taxon>
        <taxon>Bacteroidota</taxon>
        <taxon>Flavobacteriia</taxon>
        <taxon>Flavobacteriales</taxon>
        <taxon>Flavobacteriaceae</taxon>
        <taxon>Nonlabens</taxon>
    </lineage>
</organism>
<feature type="region of interest" description="Disordered" evidence="1">
    <location>
        <begin position="32"/>
        <end position="51"/>
    </location>
</feature>
<evidence type="ECO:0000256" key="1">
    <source>
        <dbReference type="SAM" id="MobiDB-lite"/>
    </source>
</evidence>
<evidence type="ECO:0000313" key="3">
    <source>
        <dbReference type="Proteomes" id="UP000029647"/>
    </source>
</evidence>
<dbReference type="EMBL" id="BBNT01000001">
    <property type="protein sequence ID" value="GAL74138.1"/>
    <property type="molecule type" value="Genomic_DNA"/>
</dbReference>
<accession>A0A090WD55</accession>
<dbReference type="Proteomes" id="UP000029647">
    <property type="component" value="Unassembled WGS sequence"/>
</dbReference>